<evidence type="ECO:0000313" key="1">
    <source>
        <dbReference type="EMBL" id="MCT8337552.1"/>
    </source>
</evidence>
<evidence type="ECO:0000313" key="2">
    <source>
        <dbReference type="Proteomes" id="UP001065682"/>
    </source>
</evidence>
<sequence>MLHERSPGTPLVLMVTIFDRGQDERVMDLFTREGVTFNLLTHGRGTANSQILGFLGLGETEKTLLFSTMSSDASDVLLGRVGEVVGPDKPNRGIAFTLPVRSVCGAQAVKDLLGISEIKRGEQPMEERGEHDLIVVIANRGFADVVMETAKGAGATGGTVVHARGTGAKEMEKFFGVTILPEKDLILIVAKGEARCSIMEAIVAEAGPQTDARAIVFSIPVNGVAGLSTAPGREPQPS</sequence>
<name>A0A9E4ZLE8_9EURY</name>
<accession>A0A9E4ZLE8</accession>
<dbReference type="Pfam" id="PF00543">
    <property type="entry name" value="P-II"/>
    <property type="match status" value="1"/>
</dbReference>
<comment type="caution">
    <text evidence="1">The sequence shown here is derived from an EMBL/GenBank/DDBJ whole genome shotgun (WGS) entry which is preliminary data.</text>
</comment>
<dbReference type="PROSITE" id="PS51343">
    <property type="entry name" value="PII_GLNB_DOM"/>
    <property type="match status" value="1"/>
</dbReference>
<keyword evidence="2" id="KW-1185">Reference proteome</keyword>
<dbReference type="GO" id="GO:0006808">
    <property type="term" value="P:regulation of nitrogen utilization"/>
    <property type="evidence" value="ECO:0007669"/>
    <property type="project" value="InterPro"/>
</dbReference>
<organism evidence="1 2">
    <name type="scientific">Methanoculleus formosensis</name>
    <dbReference type="NCBI Taxonomy" id="2590886"/>
    <lineage>
        <taxon>Archaea</taxon>
        <taxon>Methanobacteriati</taxon>
        <taxon>Methanobacteriota</taxon>
        <taxon>Stenosarchaea group</taxon>
        <taxon>Methanomicrobia</taxon>
        <taxon>Methanomicrobiales</taxon>
        <taxon>Methanomicrobiaceae</taxon>
        <taxon>Methanoculleus</taxon>
    </lineage>
</organism>
<dbReference type="AlphaFoldDB" id="A0A9E4ZLE8"/>
<dbReference type="SUPFAM" id="SSF54913">
    <property type="entry name" value="GlnB-like"/>
    <property type="match status" value="2"/>
</dbReference>
<proteinExistence type="predicted"/>
<dbReference type="EMBL" id="VHLL01000004">
    <property type="protein sequence ID" value="MCT8337552.1"/>
    <property type="molecule type" value="Genomic_DNA"/>
</dbReference>
<dbReference type="RefSeq" id="WP_261597657.1">
    <property type="nucleotide sequence ID" value="NZ_VHLL01000004.1"/>
</dbReference>
<dbReference type="GO" id="GO:0030234">
    <property type="term" value="F:enzyme regulator activity"/>
    <property type="evidence" value="ECO:0007669"/>
    <property type="project" value="InterPro"/>
</dbReference>
<gene>
    <name evidence="1" type="ORF">FKB36_08655</name>
</gene>
<dbReference type="Proteomes" id="UP001065682">
    <property type="component" value="Unassembled WGS sequence"/>
</dbReference>
<dbReference type="InterPro" id="IPR002187">
    <property type="entry name" value="N-reg_PII"/>
</dbReference>
<protein>
    <submittedName>
        <fullName evidence="1">P-II family nitrogen regulator</fullName>
    </submittedName>
</protein>
<dbReference type="InterPro" id="IPR011322">
    <property type="entry name" value="N-reg_PII-like_a/b"/>
</dbReference>
<dbReference type="Gene3D" id="3.30.70.120">
    <property type="match status" value="1"/>
</dbReference>
<reference evidence="1" key="1">
    <citation type="submission" date="2019-06" db="EMBL/GenBank/DDBJ databases">
        <title>Methanoculleus strain from Tamsui River, Taipei, Taiwan.</title>
        <authorList>
            <person name="You Y.-T."/>
            <person name="Chen S.-C."/>
            <person name="Lai S.-J."/>
            <person name="Lee Y.-C."/>
            <person name="Lai M.-C."/>
        </authorList>
    </citation>
    <scope>NUCLEOTIDE SEQUENCE</scope>
    <source>
        <strain evidence="1">Afa-1</strain>
    </source>
</reference>
<dbReference type="InterPro" id="IPR015867">
    <property type="entry name" value="N-reg_PII/ATP_PRibTrfase_C"/>
</dbReference>